<gene>
    <name evidence="1" type="primary">Nfu_g_1_016704</name>
</gene>
<organism evidence="1">
    <name type="scientific">Nothobranchius kadleci</name>
    <name type="common">African annual killifish</name>
    <dbReference type="NCBI Taxonomy" id="1051664"/>
    <lineage>
        <taxon>Eukaryota</taxon>
        <taxon>Metazoa</taxon>
        <taxon>Chordata</taxon>
        <taxon>Craniata</taxon>
        <taxon>Vertebrata</taxon>
        <taxon>Euteleostomi</taxon>
        <taxon>Actinopterygii</taxon>
        <taxon>Neopterygii</taxon>
        <taxon>Teleostei</taxon>
        <taxon>Neoteleostei</taxon>
        <taxon>Acanthomorphata</taxon>
        <taxon>Ovalentaria</taxon>
        <taxon>Atherinomorphae</taxon>
        <taxon>Cyprinodontiformes</taxon>
        <taxon>Nothobranchiidae</taxon>
        <taxon>Nothobranchius</taxon>
    </lineage>
</organism>
<reference evidence="1" key="1">
    <citation type="submission" date="2016-05" db="EMBL/GenBank/DDBJ databases">
        <authorList>
            <person name="Lavstsen T."/>
            <person name="Jespersen J.S."/>
        </authorList>
    </citation>
    <scope>NUCLEOTIDE SEQUENCE</scope>
    <source>
        <tissue evidence="1">Brain</tissue>
    </source>
</reference>
<protein>
    <submittedName>
        <fullName evidence="1">Uncharacterized protein</fullName>
    </submittedName>
</protein>
<evidence type="ECO:0000313" key="1">
    <source>
        <dbReference type="EMBL" id="SBP67166.1"/>
    </source>
</evidence>
<reference evidence="1" key="2">
    <citation type="submission" date="2016-06" db="EMBL/GenBank/DDBJ databases">
        <title>The genome of a short-lived fish provides insights into sex chromosome evolution and the genetic control of aging.</title>
        <authorList>
            <person name="Reichwald K."/>
            <person name="Felder M."/>
            <person name="Petzold A."/>
            <person name="Koch P."/>
            <person name="Groth M."/>
            <person name="Platzer M."/>
        </authorList>
    </citation>
    <scope>NUCLEOTIDE SEQUENCE</scope>
    <source>
        <tissue evidence="1">Brain</tissue>
    </source>
</reference>
<dbReference type="AlphaFoldDB" id="A0A1A8BKL2"/>
<feature type="non-terminal residue" evidence="1">
    <location>
        <position position="1"/>
    </location>
</feature>
<proteinExistence type="predicted"/>
<name>A0A1A8BKL2_NOTKA</name>
<dbReference type="EMBL" id="HADZ01003225">
    <property type="protein sequence ID" value="SBP67166.1"/>
    <property type="molecule type" value="Transcribed_RNA"/>
</dbReference>
<sequence>TSLNCLQVVQKACARLLTKSSKYTHITRYSSSSTDCHSTSGFFSRSWFWFLGPYMDKH</sequence>
<feature type="non-terminal residue" evidence="1">
    <location>
        <position position="58"/>
    </location>
</feature>
<accession>A0A1A8BKL2</accession>